<organism evidence="2 3">
    <name type="scientific">Bradyrhizobium iriomotense</name>
    <dbReference type="NCBI Taxonomy" id="441950"/>
    <lineage>
        <taxon>Bacteria</taxon>
        <taxon>Pseudomonadati</taxon>
        <taxon>Pseudomonadota</taxon>
        <taxon>Alphaproteobacteria</taxon>
        <taxon>Hyphomicrobiales</taxon>
        <taxon>Nitrobacteraceae</taxon>
        <taxon>Bradyrhizobium</taxon>
    </lineage>
</organism>
<dbReference type="EMBL" id="BSOW01000030">
    <property type="protein sequence ID" value="GLR89967.1"/>
    <property type="molecule type" value="Genomic_DNA"/>
</dbReference>
<evidence type="ECO:0000313" key="2">
    <source>
        <dbReference type="EMBL" id="GLR89967.1"/>
    </source>
</evidence>
<proteinExistence type="predicted"/>
<protein>
    <submittedName>
        <fullName evidence="2">Uncharacterized protein</fullName>
    </submittedName>
</protein>
<gene>
    <name evidence="2" type="ORF">GCM10007857_66810</name>
</gene>
<accession>A0ABQ6B6E0</accession>
<dbReference type="Proteomes" id="UP001156905">
    <property type="component" value="Unassembled WGS sequence"/>
</dbReference>
<evidence type="ECO:0000313" key="3">
    <source>
        <dbReference type="Proteomes" id="UP001156905"/>
    </source>
</evidence>
<name>A0ABQ6B6E0_9BRAD</name>
<reference evidence="3" key="1">
    <citation type="journal article" date="2019" name="Int. J. Syst. Evol. Microbiol.">
        <title>The Global Catalogue of Microorganisms (GCM) 10K type strain sequencing project: providing services to taxonomists for standard genome sequencing and annotation.</title>
        <authorList>
            <consortium name="The Broad Institute Genomics Platform"/>
            <consortium name="The Broad Institute Genome Sequencing Center for Infectious Disease"/>
            <person name="Wu L."/>
            <person name="Ma J."/>
        </authorList>
    </citation>
    <scope>NUCLEOTIDE SEQUENCE [LARGE SCALE GENOMIC DNA]</scope>
    <source>
        <strain evidence="3">NBRC 102520</strain>
    </source>
</reference>
<dbReference type="RefSeq" id="WP_284272516.1">
    <property type="nucleotide sequence ID" value="NZ_BSOW01000030.1"/>
</dbReference>
<comment type="caution">
    <text evidence="2">The sequence shown here is derived from an EMBL/GenBank/DDBJ whole genome shotgun (WGS) entry which is preliminary data.</text>
</comment>
<sequence>MAQRTADSFSDLRDSAQELMPPGERLSYVGEHHQSIFGDLALSEAVSAAASPAELYCVARTVEGLNRTQRQVVEVQTSVATQTTKRDRFMISSLFRRESATALERETSQ</sequence>
<evidence type="ECO:0000256" key="1">
    <source>
        <dbReference type="SAM" id="MobiDB-lite"/>
    </source>
</evidence>
<keyword evidence="3" id="KW-1185">Reference proteome</keyword>
<feature type="region of interest" description="Disordered" evidence="1">
    <location>
        <begin position="1"/>
        <end position="22"/>
    </location>
</feature>